<evidence type="ECO:0000313" key="1">
    <source>
        <dbReference type="EMBL" id="MBC3794733.1"/>
    </source>
</evidence>
<name>A0ABR6WDV0_9BACT</name>
<proteinExistence type="predicted"/>
<sequence>MSHFNRQAVIGTLVGIVGFWVPGFGQFMQDNAPDGNSSLIGGTSIGFDVQKTTLQVDYTGKIRKPGSLNWGASLSGGNSNRLAQLLQHGSFVPSARISGFVFRNWDVNRKKTNDLKDVLLSSSKAVATFREGQKAWFDKHLKAELVREIKKLPNVAPTTHATLEALYTNRINAGITFVRKAYKQVQDAAPLAVKPLLDPLLDLIDDRIGTFNTQPSLLALEAVAKADSQRYFTFQKLNPVRRFLVYGRAGVAATGFSYFPGINAADIAGSFRDSLFTSPYVELGGNFYTRGYIIMGLNVGYGRVNTLQNVSPVTYTYQRVINGAGGQQLTSEQEIQAYAGTPTQYGQFRVKADFIGLIPTGDRGTLALNPYLRFSTSATPQNRWRYGVAGYYFNRKGGFMGGLYAERTYIVTQLSANTFTTETKGISLGIRASYLLDTIFNTEKPR</sequence>
<comment type="caution">
    <text evidence="1">The sequence shown here is derived from an EMBL/GenBank/DDBJ whole genome shotgun (WGS) entry which is preliminary data.</text>
</comment>
<dbReference type="RefSeq" id="WP_186741523.1">
    <property type="nucleotide sequence ID" value="NZ_VFIA01000056.1"/>
</dbReference>
<reference evidence="1 2" key="1">
    <citation type="submission" date="2019-06" db="EMBL/GenBank/DDBJ databases">
        <title>Spirosoma utsteinense sp. nov. isolated from Antarctic ice-free soils.</title>
        <authorList>
            <person name="Tahon G."/>
        </authorList>
    </citation>
    <scope>NUCLEOTIDE SEQUENCE [LARGE SCALE GENOMIC DNA]</scope>
    <source>
        <strain evidence="1 2">LMG 31447</strain>
    </source>
</reference>
<dbReference type="Proteomes" id="UP000700732">
    <property type="component" value="Unassembled WGS sequence"/>
</dbReference>
<organism evidence="1 2">
    <name type="scientific">Spirosoma utsteinense</name>
    <dbReference type="NCBI Taxonomy" id="2585773"/>
    <lineage>
        <taxon>Bacteria</taxon>
        <taxon>Pseudomonadati</taxon>
        <taxon>Bacteroidota</taxon>
        <taxon>Cytophagia</taxon>
        <taxon>Cytophagales</taxon>
        <taxon>Cytophagaceae</taxon>
        <taxon>Spirosoma</taxon>
    </lineage>
</organism>
<keyword evidence="2" id="KW-1185">Reference proteome</keyword>
<accession>A0ABR6WDV0</accession>
<evidence type="ECO:0000313" key="2">
    <source>
        <dbReference type="Proteomes" id="UP000700732"/>
    </source>
</evidence>
<dbReference type="EMBL" id="VFIA01000056">
    <property type="protein sequence ID" value="MBC3794733.1"/>
    <property type="molecule type" value="Genomic_DNA"/>
</dbReference>
<gene>
    <name evidence="1" type="ORF">FH603_5265</name>
</gene>
<protein>
    <submittedName>
        <fullName evidence="1">Uncharacterized protein</fullName>
    </submittedName>
</protein>